<dbReference type="InterPro" id="IPR050383">
    <property type="entry name" value="GlyoxalaseI/FosfomycinResist"/>
</dbReference>
<sequence length="153" mass="16999">MRATGFTHVSISARDLDESVRFYRDFFGMEEVPSPDFSGPVRWLRVGGLQLHLFLDRGPAPTRHHFALDVDDFEEAYKKARKTGAQVASGNYSTVRELPDGAVQMYINDPAGNLVEINWPDVNTLDRGLIPDIRRVGGPPDAALYIRPEGDAG</sequence>
<dbReference type="InterPro" id="IPR029068">
    <property type="entry name" value="Glyas_Bleomycin-R_OHBP_Dase"/>
</dbReference>
<dbReference type="Pfam" id="PF00903">
    <property type="entry name" value="Glyoxalase"/>
    <property type="match status" value="1"/>
</dbReference>
<proteinExistence type="predicted"/>
<evidence type="ECO:0000259" key="1">
    <source>
        <dbReference type="PROSITE" id="PS51819"/>
    </source>
</evidence>
<dbReference type="InterPro" id="IPR037523">
    <property type="entry name" value="VOC_core"/>
</dbReference>
<dbReference type="PANTHER" id="PTHR21366">
    <property type="entry name" value="GLYOXALASE FAMILY PROTEIN"/>
    <property type="match status" value="1"/>
</dbReference>
<accession>A0A6J4P5G4</accession>
<dbReference type="SUPFAM" id="SSF54593">
    <property type="entry name" value="Glyoxalase/Bleomycin resistance protein/Dihydroxybiphenyl dioxygenase"/>
    <property type="match status" value="1"/>
</dbReference>
<dbReference type="InterPro" id="IPR004360">
    <property type="entry name" value="Glyas_Fos-R_dOase_dom"/>
</dbReference>
<dbReference type="PROSITE" id="PS51819">
    <property type="entry name" value="VOC"/>
    <property type="match status" value="1"/>
</dbReference>
<feature type="domain" description="VOC" evidence="1">
    <location>
        <begin position="5"/>
        <end position="120"/>
    </location>
</feature>
<dbReference type="AlphaFoldDB" id="A0A6J4P5G4"/>
<dbReference type="PANTHER" id="PTHR21366:SF14">
    <property type="entry name" value="GLYOXALASE DOMAIN-CONTAINING PROTEIN 5"/>
    <property type="match status" value="1"/>
</dbReference>
<gene>
    <name evidence="2" type="ORF">AVDCRST_MAG03-1551</name>
</gene>
<protein>
    <recommendedName>
        <fullName evidence="1">VOC domain-containing protein</fullName>
    </recommendedName>
</protein>
<dbReference type="EMBL" id="CADCUT010000093">
    <property type="protein sequence ID" value="CAA9406339.1"/>
    <property type="molecule type" value="Genomic_DNA"/>
</dbReference>
<evidence type="ECO:0000313" key="2">
    <source>
        <dbReference type="EMBL" id="CAA9406339.1"/>
    </source>
</evidence>
<reference evidence="2" key="1">
    <citation type="submission" date="2020-02" db="EMBL/GenBank/DDBJ databases">
        <authorList>
            <person name="Meier V. D."/>
        </authorList>
    </citation>
    <scope>NUCLEOTIDE SEQUENCE</scope>
    <source>
        <strain evidence="2">AVDCRST_MAG03</strain>
    </source>
</reference>
<dbReference type="Gene3D" id="3.10.180.10">
    <property type="entry name" value="2,3-Dihydroxybiphenyl 1,2-Dioxygenase, domain 1"/>
    <property type="match status" value="1"/>
</dbReference>
<organism evidence="2">
    <name type="scientific">uncultured Rubrobacteraceae bacterium</name>
    <dbReference type="NCBI Taxonomy" id="349277"/>
    <lineage>
        <taxon>Bacteria</taxon>
        <taxon>Bacillati</taxon>
        <taxon>Actinomycetota</taxon>
        <taxon>Rubrobacteria</taxon>
        <taxon>Rubrobacterales</taxon>
        <taxon>Rubrobacteraceae</taxon>
        <taxon>environmental samples</taxon>
    </lineage>
</organism>
<name>A0A6J4P5G4_9ACTN</name>